<dbReference type="Pfam" id="PF13559">
    <property type="entry name" value="DUF4129"/>
    <property type="match status" value="1"/>
</dbReference>
<dbReference type="Proteomes" id="UP000077787">
    <property type="component" value="Chromosome"/>
</dbReference>
<dbReference type="InterPro" id="IPR025403">
    <property type="entry name" value="TgpA-like_C"/>
</dbReference>
<dbReference type="eggNOG" id="COG1305">
    <property type="taxonomic scope" value="Bacteria"/>
</dbReference>
<gene>
    <name evidence="3" type="ORF">PS273GM_21565</name>
</gene>
<feature type="transmembrane region" description="Helical" evidence="1">
    <location>
        <begin position="7"/>
        <end position="24"/>
    </location>
</feature>
<sequence>MSSLQPIPRNGLVWLLVAQVLVILPHLAHLPLWIIGLWLGCAIWRVQIFRMRAPYPRSWMKALMMLGAAFGVYFSRGGLIGLDAGVVLLIAAFILKLVEMRSRRDALVLVFLGFFAVVTSYLFNDGLLAGIYSLAPIIALLAAMIGLQQSPAGTHPWPTLRLAGSLLLQAIPLMLVLFVLFPRLGPLWSLPQPKDRGVTGLADSMSPGDMAELSRSSALAFRASFEGPIPDRDQLYWRAVTFERFDGRRWSQSFKSQLPQTPEWSPRGAPVAYSIVMQPSGRPWLYGLDVAQVDAGDVRLMSDFHLARPRPVDKPLLYQATSWPEALREPNAGPAVLGRALELPATGNLRSRAWAAELRRAHQTPKATVQALLSHFNQQPYSYTLRPSPVGEDIVDGFLFDTLNGFCIHYAGAMTFVLRAAGIPARVVAGYQGGEVNPSGNYLSVRQLDAHAWVEYWEAGSGWVSVDPTFQVAPERIERGLEEALDAEQDLIEGAIMDLRRYRDIGWLNDLRFGWDSLNYGWQRWVLNYQGERQLEILQGLFGKVDSRKLGLLMVATGALLVVLLALLLLKPWRREQDAQLRQFQGFEQLLARHGVARHAGEGARDFAQRAAARLPGAAAQIQAFAGLYEQARYAGQPTDLAEMKTALRSLRRQLPWRATVSKPRGGIDGDNL</sequence>
<feature type="transmembrane region" description="Helical" evidence="1">
    <location>
        <begin position="159"/>
        <end position="181"/>
    </location>
</feature>
<dbReference type="InterPro" id="IPR038765">
    <property type="entry name" value="Papain-like_cys_pep_sf"/>
</dbReference>
<feature type="domain" description="Transglutaminase-like" evidence="2">
    <location>
        <begin position="399"/>
        <end position="470"/>
    </location>
</feature>
<dbReference type="InterPro" id="IPR052901">
    <property type="entry name" value="Bact_TGase-like"/>
</dbReference>
<organism evidence="3 4">
    <name type="scientific">Stutzerimonas stutzeri</name>
    <name type="common">Pseudomonas stutzeri</name>
    <dbReference type="NCBI Taxonomy" id="316"/>
    <lineage>
        <taxon>Bacteria</taxon>
        <taxon>Pseudomonadati</taxon>
        <taxon>Pseudomonadota</taxon>
        <taxon>Gammaproteobacteria</taxon>
        <taxon>Pseudomonadales</taxon>
        <taxon>Pseudomonadaceae</taxon>
        <taxon>Stutzerimonas</taxon>
    </lineage>
</organism>
<name>A0A172WVJ2_STUST</name>
<feature type="transmembrane region" description="Helical" evidence="1">
    <location>
        <begin position="80"/>
        <end position="98"/>
    </location>
</feature>
<dbReference type="InterPro" id="IPR021878">
    <property type="entry name" value="TgpA_N"/>
</dbReference>
<evidence type="ECO:0000313" key="3">
    <source>
        <dbReference type="EMBL" id="ANF27534.1"/>
    </source>
</evidence>
<dbReference type="OrthoDB" id="9804872at2"/>
<feature type="transmembrane region" description="Helical" evidence="1">
    <location>
        <begin position="550"/>
        <end position="570"/>
    </location>
</feature>
<dbReference type="EMBL" id="CP015641">
    <property type="protein sequence ID" value="ANF27534.1"/>
    <property type="molecule type" value="Genomic_DNA"/>
</dbReference>
<keyword evidence="1" id="KW-1133">Transmembrane helix</keyword>
<evidence type="ECO:0000259" key="2">
    <source>
        <dbReference type="SMART" id="SM00460"/>
    </source>
</evidence>
<dbReference type="Pfam" id="PF11992">
    <property type="entry name" value="TgpA_N"/>
    <property type="match status" value="1"/>
</dbReference>
<proteinExistence type="predicted"/>
<protein>
    <submittedName>
        <fullName evidence="3">Transglutaminase</fullName>
    </submittedName>
</protein>
<accession>A0A172WVJ2</accession>
<feature type="transmembrane region" description="Helical" evidence="1">
    <location>
        <begin position="129"/>
        <end position="147"/>
    </location>
</feature>
<dbReference type="SMART" id="SM00460">
    <property type="entry name" value="TGc"/>
    <property type="match status" value="1"/>
</dbReference>
<dbReference type="InterPro" id="IPR002931">
    <property type="entry name" value="Transglutaminase-like"/>
</dbReference>
<evidence type="ECO:0000313" key="4">
    <source>
        <dbReference type="Proteomes" id="UP000077787"/>
    </source>
</evidence>
<keyword evidence="1" id="KW-0472">Membrane</keyword>
<dbReference type="AlphaFoldDB" id="A0A172WVJ2"/>
<evidence type="ECO:0000256" key="1">
    <source>
        <dbReference type="SAM" id="Phobius"/>
    </source>
</evidence>
<dbReference type="Gene3D" id="3.10.620.30">
    <property type="match status" value="1"/>
</dbReference>
<feature type="transmembrane region" description="Helical" evidence="1">
    <location>
        <begin position="105"/>
        <end position="123"/>
    </location>
</feature>
<dbReference type="PANTHER" id="PTHR42736">
    <property type="entry name" value="PROTEIN-GLUTAMINE GAMMA-GLUTAMYLTRANSFERASE"/>
    <property type="match status" value="1"/>
</dbReference>
<dbReference type="PANTHER" id="PTHR42736:SF1">
    <property type="entry name" value="PROTEIN-GLUTAMINE GAMMA-GLUTAMYLTRANSFERASE"/>
    <property type="match status" value="1"/>
</dbReference>
<keyword evidence="1" id="KW-0812">Transmembrane</keyword>
<dbReference type="RefSeq" id="WP_045426392.1">
    <property type="nucleotide sequence ID" value="NZ_CP015641.1"/>
</dbReference>
<dbReference type="SUPFAM" id="SSF54001">
    <property type="entry name" value="Cysteine proteinases"/>
    <property type="match status" value="1"/>
</dbReference>
<reference evidence="3 4" key="1">
    <citation type="submission" date="2016-05" db="EMBL/GenBank/DDBJ databases">
        <title>Genome sequence of Pseudomonas stutzeri 273 and identification of the exopolysaccharide biosynthesis locus.</title>
        <authorList>
            <person name="Wu S."/>
            <person name="Sun C."/>
        </authorList>
    </citation>
    <scope>NUCLEOTIDE SEQUENCE [LARGE SCALE GENOMIC DNA]</scope>
    <source>
        <strain evidence="3 4">273</strain>
    </source>
</reference>
<dbReference type="Pfam" id="PF01841">
    <property type="entry name" value="Transglut_core"/>
    <property type="match status" value="1"/>
</dbReference>